<dbReference type="InterPro" id="IPR021835">
    <property type="entry name" value="DUF3427"/>
</dbReference>
<sequence length="1041" mass="114872">MHDRASLRDLLNSVNEPLAPGVYESIHSHRLQQKIDRVSLTPEFSKLAADDAPEVFARHIADNVRRYLSAIRDPAARFAAVNDILAMLPNAADDSVVPSDTPILTSLHDAASPALPRPATPLSDVALLTNTPDEPNMASEIARELGSADRVDLLCAFIRFAGVAVISRELLALRDRNVPLRVVTTTYRGATERRAVDDLVNKYGAEVRVRYETASTRLHAKAWLFRRDSGFDTGYVGSSNLSRSAMVDGLEWNVRISGVATPALTRKFEATFDTYWDDPAFKPYNPATDAELLDHALAEAGGGNSARETITISGLEVRPYPHQERMLEALDVARVVHNRHRNLLVAATGTGKTVVAALDYRRLCGEANESLSLLFVAHRKEILEQSLRKYREVLGDGSFGELYVDGRRPVEGKHVFASVQSLARAGKDLVTRSTFDVVVIDEFHHAAAATYRSLLEEADAQELLGLTATPERSDGADILRWFGGRSTYELRLWAALEQDLLCPFHYYGVADNTDLSGLAWSRGDYSITELENVYTGNDARTRVVLNTLRDRVADPAQMRALGFCVSIGHARYMAQAFSNQGIPSIAIDAHTPSADRAQAFTDLRRGSVKCLFAVDIFNEGVDIPDVDTLLMLRPTQSATVFLQQLGRGLRRSQGKSILTVLDFIGHQRAEFNFAPRFTSLTGKVGHALIDEIDNGFPFLPGASRIVLDRQAQETVVESVRRQLPTSRRSALVQDIQRVGTTELAVYLDHTRGELSDIYGGSSPRSWTPLIRDAGLDATAGGVQEDALLKRVRSLAHVDDPERIATYSLLASSDCSTYARLTVRQQAYARMLFTTLWPDNGGFDSYDAGLDVLRANPAVCSEIRQLLAICSARIPHVPKSVPGIGDDCPLYSHAHYRREEVLAAIGFATLQRKARGQAGGSIASDNFEALFVNLHKDEGEFSPTTMYRDYPISRQLFHWESPNNTMAASDRGQRYLAQPVNGVDVLLFVRDRPNGDYGSEPFIFLGPVDYVEHRGERPIGITWKLRRDMPAAVFTSGSVVAV</sequence>
<evidence type="ECO:0000313" key="3">
    <source>
        <dbReference type="EMBL" id="GED96401.1"/>
    </source>
</evidence>
<organism evidence="3 4">
    <name type="scientific">Gordonia crocea</name>
    <dbReference type="NCBI Taxonomy" id="589162"/>
    <lineage>
        <taxon>Bacteria</taxon>
        <taxon>Bacillati</taxon>
        <taxon>Actinomycetota</taxon>
        <taxon>Actinomycetes</taxon>
        <taxon>Mycobacteriales</taxon>
        <taxon>Gordoniaceae</taxon>
        <taxon>Gordonia</taxon>
    </lineage>
</organism>
<dbReference type="PROSITE" id="PS51192">
    <property type="entry name" value="HELICASE_ATP_BIND_1"/>
    <property type="match status" value="1"/>
</dbReference>
<proteinExistence type="predicted"/>
<dbReference type="InterPro" id="IPR052511">
    <property type="entry name" value="ATP-dep_Helicase"/>
</dbReference>
<feature type="domain" description="Helicase ATP-binding" evidence="1">
    <location>
        <begin position="333"/>
        <end position="488"/>
    </location>
</feature>
<evidence type="ECO:0000259" key="1">
    <source>
        <dbReference type="PROSITE" id="PS51192"/>
    </source>
</evidence>
<keyword evidence="4" id="KW-1185">Reference proteome</keyword>
<feature type="domain" description="Helicase C-terminal" evidence="2">
    <location>
        <begin position="547"/>
        <end position="696"/>
    </location>
</feature>
<dbReference type="CDD" id="cd18799">
    <property type="entry name" value="SF2_C_EcoAI-like"/>
    <property type="match status" value="1"/>
</dbReference>
<dbReference type="Pfam" id="PF11907">
    <property type="entry name" value="DUF3427"/>
    <property type="match status" value="1"/>
</dbReference>
<keyword evidence="3" id="KW-0347">Helicase</keyword>
<dbReference type="CDD" id="cd18032">
    <property type="entry name" value="DEXHc_RE_I_III_res"/>
    <property type="match status" value="1"/>
</dbReference>
<dbReference type="SMART" id="SM00487">
    <property type="entry name" value="DEXDc"/>
    <property type="match status" value="1"/>
</dbReference>
<accession>A0A7M3SUS7</accession>
<gene>
    <name evidence="3" type="ORF">nbrc107697_04400</name>
</gene>
<comment type="caution">
    <text evidence="3">The sequence shown here is derived from an EMBL/GenBank/DDBJ whole genome shotgun (WGS) entry which is preliminary data.</text>
</comment>
<dbReference type="PANTHER" id="PTHR47962">
    <property type="entry name" value="ATP-DEPENDENT HELICASE LHR-RELATED-RELATED"/>
    <property type="match status" value="1"/>
</dbReference>
<dbReference type="SMART" id="SM00490">
    <property type="entry name" value="HELICc"/>
    <property type="match status" value="1"/>
</dbReference>
<dbReference type="GO" id="GO:0005524">
    <property type="term" value="F:ATP binding"/>
    <property type="evidence" value="ECO:0007669"/>
    <property type="project" value="InterPro"/>
</dbReference>
<dbReference type="PROSITE" id="PS51194">
    <property type="entry name" value="HELICASE_CTER"/>
    <property type="match status" value="1"/>
</dbReference>
<dbReference type="Gene3D" id="3.30.870.10">
    <property type="entry name" value="Endonuclease Chain A"/>
    <property type="match status" value="1"/>
</dbReference>
<protein>
    <submittedName>
        <fullName evidence="3">Helicase</fullName>
    </submittedName>
</protein>
<dbReference type="InterPro" id="IPR014001">
    <property type="entry name" value="Helicase_ATP-bd"/>
</dbReference>
<name>A0A7M3SUS7_9ACTN</name>
<dbReference type="GO" id="GO:0004386">
    <property type="term" value="F:helicase activity"/>
    <property type="evidence" value="ECO:0007669"/>
    <property type="project" value="UniProtKB-KW"/>
</dbReference>
<dbReference type="InterPro" id="IPR027417">
    <property type="entry name" value="P-loop_NTPase"/>
</dbReference>
<dbReference type="Proteomes" id="UP000444980">
    <property type="component" value="Unassembled WGS sequence"/>
</dbReference>
<evidence type="ECO:0000313" key="4">
    <source>
        <dbReference type="Proteomes" id="UP000444980"/>
    </source>
</evidence>
<dbReference type="SUPFAM" id="SSF56024">
    <property type="entry name" value="Phospholipase D/nuclease"/>
    <property type="match status" value="1"/>
</dbReference>
<dbReference type="Pfam" id="PF04851">
    <property type="entry name" value="ResIII"/>
    <property type="match status" value="1"/>
</dbReference>
<dbReference type="Pfam" id="PF00271">
    <property type="entry name" value="Helicase_C"/>
    <property type="match status" value="1"/>
</dbReference>
<dbReference type="InterPro" id="IPR025202">
    <property type="entry name" value="PLD-like_dom"/>
</dbReference>
<evidence type="ECO:0000259" key="2">
    <source>
        <dbReference type="PROSITE" id="PS51194"/>
    </source>
</evidence>
<keyword evidence="3" id="KW-0378">Hydrolase</keyword>
<dbReference type="Gene3D" id="3.40.50.300">
    <property type="entry name" value="P-loop containing nucleotide triphosphate hydrolases"/>
    <property type="match status" value="2"/>
</dbReference>
<keyword evidence="3" id="KW-0067">ATP-binding</keyword>
<dbReference type="GO" id="GO:0016887">
    <property type="term" value="F:ATP hydrolysis activity"/>
    <property type="evidence" value="ECO:0007669"/>
    <property type="project" value="TreeGrafter"/>
</dbReference>
<dbReference type="GO" id="GO:0003677">
    <property type="term" value="F:DNA binding"/>
    <property type="evidence" value="ECO:0007669"/>
    <property type="project" value="InterPro"/>
</dbReference>
<keyword evidence="3" id="KW-0547">Nucleotide-binding</keyword>
<dbReference type="InterPro" id="IPR001650">
    <property type="entry name" value="Helicase_C-like"/>
</dbReference>
<dbReference type="PANTHER" id="PTHR47962:SF7">
    <property type="entry name" value="MITOCHONDRIAL ATP-DEPENDENT HELICASE IRC3-RELATED"/>
    <property type="match status" value="1"/>
</dbReference>
<dbReference type="EMBL" id="BJOU01000001">
    <property type="protein sequence ID" value="GED96401.1"/>
    <property type="molecule type" value="Genomic_DNA"/>
</dbReference>
<dbReference type="Pfam" id="PF13091">
    <property type="entry name" value="PLDc_2"/>
    <property type="match status" value="1"/>
</dbReference>
<dbReference type="AlphaFoldDB" id="A0A7M3SUS7"/>
<dbReference type="InterPro" id="IPR006935">
    <property type="entry name" value="Helicase/UvrB_N"/>
</dbReference>
<reference evidence="4" key="1">
    <citation type="submission" date="2019-06" db="EMBL/GenBank/DDBJ databases">
        <title>Gordonia isolated from sludge of a wastewater treatment plant.</title>
        <authorList>
            <person name="Tamura T."/>
            <person name="Aoyama K."/>
            <person name="Kang Y."/>
            <person name="Saito S."/>
            <person name="Akiyama N."/>
            <person name="Yazawa K."/>
            <person name="Gonoi T."/>
            <person name="Mikami Y."/>
        </authorList>
    </citation>
    <scope>NUCLEOTIDE SEQUENCE [LARGE SCALE GENOMIC DNA]</scope>
    <source>
        <strain evidence="4">NBRC 107697</strain>
    </source>
</reference>
<dbReference type="SUPFAM" id="SSF52540">
    <property type="entry name" value="P-loop containing nucleoside triphosphate hydrolases"/>
    <property type="match status" value="1"/>
</dbReference>